<proteinExistence type="predicted"/>
<comment type="caution">
    <text evidence="1">The sequence shown here is derived from an EMBL/GenBank/DDBJ whole genome shotgun (WGS) entry which is preliminary data.</text>
</comment>
<dbReference type="EMBL" id="CAXAMN010014459">
    <property type="protein sequence ID" value="CAK9043498.1"/>
    <property type="molecule type" value="Genomic_DNA"/>
</dbReference>
<name>A0ABP0LWA2_9DINO</name>
<evidence type="ECO:0000313" key="2">
    <source>
        <dbReference type="EMBL" id="CAK9043512.1"/>
    </source>
</evidence>
<dbReference type="PROSITE" id="PS50850">
    <property type="entry name" value="MFS"/>
    <property type="match status" value="1"/>
</dbReference>
<accession>A0ABP0LWA2</accession>
<dbReference type="PANTHER" id="PTHR11662">
    <property type="entry name" value="SOLUTE CARRIER FAMILY 17"/>
    <property type="match status" value="1"/>
</dbReference>
<dbReference type="Proteomes" id="UP001642484">
    <property type="component" value="Unassembled WGS sequence"/>
</dbReference>
<dbReference type="InterPro" id="IPR050382">
    <property type="entry name" value="MFS_Na/Anion_cotransporter"/>
</dbReference>
<dbReference type="EMBL" id="CAXAMN010014470">
    <property type="protein sequence ID" value="CAK9043512.1"/>
    <property type="molecule type" value="Genomic_DNA"/>
</dbReference>
<gene>
    <name evidence="1" type="ORF">CCMP2556_LOCUS23018</name>
    <name evidence="2" type="ORF">CCMP2556_LOCUS23026</name>
</gene>
<organism evidence="1 3">
    <name type="scientific">Durusdinium trenchii</name>
    <dbReference type="NCBI Taxonomy" id="1381693"/>
    <lineage>
        <taxon>Eukaryota</taxon>
        <taxon>Sar</taxon>
        <taxon>Alveolata</taxon>
        <taxon>Dinophyceae</taxon>
        <taxon>Suessiales</taxon>
        <taxon>Symbiodiniaceae</taxon>
        <taxon>Durusdinium</taxon>
    </lineage>
</organism>
<evidence type="ECO:0000313" key="3">
    <source>
        <dbReference type="Proteomes" id="UP001642484"/>
    </source>
</evidence>
<dbReference type="PANTHER" id="PTHR11662:SF446">
    <property type="entry name" value="SODIUM-DEPENDENT PHOSPHATE TRANSPORT PROTEIN 1, CHLOROPLASTIC"/>
    <property type="match status" value="1"/>
</dbReference>
<dbReference type="Pfam" id="PF07690">
    <property type="entry name" value="MFS_1"/>
    <property type="match status" value="1"/>
</dbReference>
<dbReference type="InterPro" id="IPR020846">
    <property type="entry name" value="MFS_dom"/>
</dbReference>
<evidence type="ECO:0000313" key="1">
    <source>
        <dbReference type="EMBL" id="CAK9043498.1"/>
    </source>
</evidence>
<sequence length="521" mass="54873">MAHCLHDPMRPAPTMGYRTTALTRLRVWLRARSALVFFFICLAVVAAVSKEPWLPTFALTWAAYRPRSAGSRLFNCKRDVRVSTHFGAEDMSDTQAEADVDREDGREGWEVIVLLCALGIMISYADRSNISIAIIGMAADFQWDKAFEGTVLSAFFGGYAGTQLLGGQLADALGAKWVLAGGLSCWSLATALTPLAAAWGALPLLATRLALGLGEGVAFPAVHSAIGRLVPREKQSSAVALVTAASYAGAGLAFLLVPGLIQAYGWQVSFFGFGALALLWLPPWLLQDVPSGRSSGATADWSPSKLQKSFGDTLEELLPLMKTPEVLAICAAQYTNGFGLYGLLSWLPTFFSEQYGISLSELPALTTVPYVLQALVGLAVGAAADRALAQGLSVGLVRKTLQTVGMLVPAVALLVAASPMTKDPSTAGLLVDLGLAANALTLGAVSVNHLDVAPRHAGAIFGLGNTFATLAGLVSTPLTGFLLDRTGSWEVVFSVITLHYVVGALAFVAFAGETPLKEDQS</sequence>
<keyword evidence="3" id="KW-1185">Reference proteome</keyword>
<reference evidence="1 3" key="1">
    <citation type="submission" date="2024-02" db="EMBL/GenBank/DDBJ databases">
        <authorList>
            <person name="Chen Y."/>
            <person name="Shah S."/>
            <person name="Dougan E. K."/>
            <person name="Thang M."/>
            <person name="Chan C."/>
        </authorList>
    </citation>
    <scope>NUCLEOTIDE SEQUENCE [LARGE SCALE GENOMIC DNA]</scope>
</reference>
<dbReference type="Gene3D" id="1.20.1250.20">
    <property type="entry name" value="MFS general substrate transporter like domains"/>
    <property type="match status" value="2"/>
</dbReference>
<dbReference type="SUPFAM" id="SSF103473">
    <property type="entry name" value="MFS general substrate transporter"/>
    <property type="match status" value="1"/>
</dbReference>
<protein>
    <submittedName>
        <fullName evidence="1">Uncharacterized protein</fullName>
    </submittedName>
</protein>
<dbReference type="InterPro" id="IPR011701">
    <property type="entry name" value="MFS"/>
</dbReference>
<dbReference type="InterPro" id="IPR036259">
    <property type="entry name" value="MFS_trans_sf"/>
</dbReference>